<evidence type="ECO:0000256" key="7">
    <source>
        <dbReference type="ARBA" id="ARBA00022840"/>
    </source>
</evidence>
<dbReference type="GO" id="GO:0004674">
    <property type="term" value="F:protein serine/threonine kinase activity"/>
    <property type="evidence" value="ECO:0007669"/>
    <property type="project" value="UniProtKB-KW"/>
</dbReference>
<dbReference type="Proteomes" id="UP001162060">
    <property type="component" value="Unassembled WGS sequence"/>
</dbReference>
<comment type="catalytic activity">
    <reaction evidence="9">
        <text>L-seryl-[protein] + ATP = O-phospho-L-seryl-[protein] + ADP + H(+)</text>
        <dbReference type="Rhea" id="RHEA:17989"/>
        <dbReference type="Rhea" id="RHEA-COMP:9863"/>
        <dbReference type="Rhea" id="RHEA-COMP:11604"/>
        <dbReference type="ChEBI" id="CHEBI:15378"/>
        <dbReference type="ChEBI" id="CHEBI:29999"/>
        <dbReference type="ChEBI" id="CHEBI:30616"/>
        <dbReference type="ChEBI" id="CHEBI:83421"/>
        <dbReference type="ChEBI" id="CHEBI:456216"/>
        <dbReference type="EC" id="2.7.11.1"/>
    </reaction>
</comment>
<evidence type="ECO:0000256" key="5">
    <source>
        <dbReference type="ARBA" id="ARBA00022741"/>
    </source>
</evidence>
<feature type="region of interest" description="Disordered" evidence="11">
    <location>
        <begin position="516"/>
        <end position="687"/>
    </location>
</feature>
<accession>A0AAV1TTQ2</accession>
<dbReference type="InterPro" id="IPR000719">
    <property type="entry name" value="Prot_kinase_dom"/>
</dbReference>
<comment type="catalytic activity">
    <reaction evidence="8">
        <text>L-threonyl-[protein] + ATP = O-phospho-L-threonyl-[protein] + ADP + H(+)</text>
        <dbReference type="Rhea" id="RHEA:46608"/>
        <dbReference type="Rhea" id="RHEA-COMP:11060"/>
        <dbReference type="Rhea" id="RHEA-COMP:11605"/>
        <dbReference type="ChEBI" id="CHEBI:15378"/>
        <dbReference type="ChEBI" id="CHEBI:30013"/>
        <dbReference type="ChEBI" id="CHEBI:30616"/>
        <dbReference type="ChEBI" id="CHEBI:61977"/>
        <dbReference type="ChEBI" id="CHEBI:456216"/>
        <dbReference type="EC" id="2.7.11.1"/>
    </reaction>
</comment>
<name>A0AAV1TTQ2_9STRA</name>
<evidence type="ECO:0000259" key="12">
    <source>
        <dbReference type="PROSITE" id="PS50011"/>
    </source>
</evidence>
<evidence type="ECO:0000256" key="2">
    <source>
        <dbReference type="ARBA" id="ARBA00012513"/>
    </source>
</evidence>
<dbReference type="PANTHER" id="PTHR44899:SF3">
    <property type="entry name" value="SERINE_THREONINE-PROTEIN KINASE NEK1"/>
    <property type="match status" value="1"/>
</dbReference>
<evidence type="ECO:0000256" key="6">
    <source>
        <dbReference type="ARBA" id="ARBA00022777"/>
    </source>
</evidence>
<feature type="compositionally biased region" description="Polar residues" evidence="11">
    <location>
        <begin position="301"/>
        <end position="314"/>
    </location>
</feature>
<dbReference type="FunFam" id="3.30.200.20:FF:000097">
    <property type="entry name" value="Probable serine/threonine-protein kinase nek1"/>
    <property type="match status" value="1"/>
</dbReference>
<evidence type="ECO:0000256" key="11">
    <source>
        <dbReference type="SAM" id="MobiDB-lite"/>
    </source>
</evidence>
<keyword evidence="4" id="KW-0808">Transferase</keyword>
<organism evidence="13 14">
    <name type="scientific">Peronospora matthiolae</name>
    <dbReference type="NCBI Taxonomy" id="2874970"/>
    <lineage>
        <taxon>Eukaryota</taxon>
        <taxon>Sar</taxon>
        <taxon>Stramenopiles</taxon>
        <taxon>Oomycota</taxon>
        <taxon>Peronosporomycetes</taxon>
        <taxon>Peronosporales</taxon>
        <taxon>Peronosporaceae</taxon>
        <taxon>Peronospora</taxon>
    </lineage>
</organism>
<dbReference type="PROSITE" id="PS00108">
    <property type="entry name" value="PROTEIN_KINASE_ST"/>
    <property type="match status" value="1"/>
</dbReference>
<reference evidence="13" key="1">
    <citation type="submission" date="2024-01" db="EMBL/GenBank/DDBJ databases">
        <authorList>
            <person name="Webb A."/>
        </authorList>
    </citation>
    <scope>NUCLEOTIDE SEQUENCE</scope>
    <source>
        <strain evidence="13">Pm1</strain>
    </source>
</reference>
<evidence type="ECO:0000313" key="14">
    <source>
        <dbReference type="Proteomes" id="UP001162060"/>
    </source>
</evidence>
<feature type="binding site" evidence="10">
    <location>
        <position position="36"/>
    </location>
    <ligand>
        <name>ATP</name>
        <dbReference type="ChEBI" id="CHEBI:30616"/>
    </ligand>
</feature>
<proteinExistence type="inferred from homology"/>
<evidence type="ECO:0000256" key="9">
    <source>
        <dbReference type="ARBA" id="ARBA00048679"/>
    </source>
</evidence>
<dbReference type="PANTHER" id="PTHR44899">
    <property type="entry name" value="CAMK FAMILY PROTEIN KINASE"/>
    <property type="match status" value="1"/>
</dbReference>
<evidence type="ECO:0000256" key="3">
    <source>
        <dbReference type="ARBA" id="ARBA00022527"/>
    </source>
</evidence>
<dbReference type="Gene3D" id="1.10.510.10">
    <property type="entry name" value="Transferase(Phosphotransferase) domain 1"/>
    <property type="match status" value="1"/>
</dbReference>
<dbReference type="Gene3D" id="3.30.200.20">
    <property type="entry name" value="Phosphorylase Kinase, domain 1"/>
    <property type="match status" value="1"/>
</dbReference>
<protein>
    <recommendedName>
        <fullName evidence="2">non-specific serine/threonine protein kinase</fullName>
        <ecNumber evidence="2">2.7.11.1</ecNumber>
    </recommendedName>
</protein>
<dbReference type="GO" id="GO:0005524">
    <property type="term" value="F:ATP binding"/>
    <property type="evidence" value="ECO:0007669"/>
    <property type="project" value="UniProtKB-UniRule"/>
</dbReference>
<dbReference type="Pfam" id="PF00069">
    <property type="entry name" value="Pkinase"/>
    <property type="match status" value="1"/>
</dbReference>
<dbReference type="InterPro" id="IPR051131">
    <property type="entry name" value="NEK_Ser/Thr_kinase_NIMA"/>
</dbReference>
<keyword evidence="3" id="KW-0723">Serine/threonine-protein kinase</keyword>
<evidence type="ECO:0000256" key="1">
    <source>
        <dbReference type="ARBA" id="ARBA00010886"/>
    </source>
</evidence>
<keyword evidence="7 10" id="KW-0067">ATP-binding</keyword>
<dbReference type="FunFam" id="1.10.510.10:FF:000869">
    <property type="entry name" value="Nek protein kinase"/>
    <property type="match status" value="1"/>
</dbReference>
<dbReference type="PROSITE" id="PS50011">
    <property type="entry name" value="PROTEIN_KINASE_DOM"/>
    <property type="match status" value="1"/>
</dbReference>
<keyword evidence="6" id="KW-0418">Kinase</keyword>
<dbReference type="PROSITE" id="PS00107">
    <property type="entry name" value="PROTEIN_KINASE_ATP"/>
    <property type="match status" value="1"/>
</dbReference>
<dbReference type="InterPro" id="IPR008271">
    <property type="entry name" value="Ser/Thr_kinase_AS"/>
</dbReference>
<feature type="compositionally biased region" description="Low complexity" evidence="11">
    <location>
        <begin position="557"/>
        <end position="573"/>
    </location>
</feature>
<dbReference type="AlphaFoldDB" id="A0AAV1TTQ2"/>
<feature type="compositionally biased region" description="Polar residues" evidence="11">
    <location>
        <begin position="614"/>
        <end position="625"/>
    </location>
</feature>
<evidence type="ECO:0000256" key="4">
    <source>
        <dbReference type="ARBA" id="ARBA00022679"/>
    </source>
</evidence>
<dbReference type="InterPro" id="IPR017441">
    <property type="entry name" value="Protein_kinase_ATP_BS"/>
</dbReference>
<dbReference type="CDD" id="cd08215">
    <property type="entry name" value="STKc_Nek"/>
    <property type="match status" value="1"/>
</dbReference>
<comment type="similarity">
    <text evidence="1">Belongs to the protein kinase superfamily. NEK Ser/Thr protein kinase family. NIMA subfamily.</text>
</comment>
<evidence type="ECO:0000256" key="10">
    <source>
        <dbReference type="PROSITE-ProRule" id="PRU10141"/>
    </source>
</evidence>
<feature type="region of interest" description="Disordered" evidence="11">
    <location>
        <begin position="300"/>
        <end position="342"/>
    </location>
</feature>
<dbReference type="EMBL" id="CAKLBY020000078">
    <property type="protein sequence ID" value="CAK7924768.1"/>
    <property type="molecule type" value="Genomic_DNA"/>
</dbReference>
<feature type="domain" description="Protein kinase" evidence="12">
    <location>
        <begin position="4"/>
        <end position="279"/>
    </location>
</feature>
<gene>
    <name evidence="13" type="ORF">PM001_LOCUS9918</name>
</gene>
<comment type="caution">
    <text evidence="13">The sequence shown here is derived from an EMBL/GenBank/DDBJ whole genome shotgun (WGS) entry which is preliminary data.</text>
</comment>
<keyword evidence="5 10" id="KW-0547">Nucleotide-binding</keyword>
<evidence type="ECO:0000256" key="8">
    <source>
        <dbReference type="ARBA" id="ARBA00047899"/>
    </source>
</evidence>
<dbReference type="SUPFAM" id="SSF56112">
    <property type="entry name" value="Protein kinase-like (PK-like)"/>
    <property type="match status" value="1"/>
</dbReference>
<sequence length="722" mass="80142">MDRFEELQCIGRGSYGSAHLVRERSGSEKRLFVVKKIPMELLSTKEKDQSFREAQLLAKLKHPNVVEYKANFEADNVLHIVMTYCDGGDLADTIKQQKKIREALVGSDCSHKHVADPRGYFPITQVLDWFVQMAMAIKYLHDQRILHRDLKTSNVFLTTENVVKVGDFGIAKTLDSTLDQAQTMVGTPYYMSPEVCESKPYSYASDVWSLGCILYEMLALRHAFDAPNILTLILKIVQQDCAPVPPCYDRQVSDLVHKLLDKDPEKRPSTEEIFAMPYIRHHMQGLVTSSGSLKVKMMKSIPQSPQHGSNGQRQLRSRNPSPRRSSGEKRRLRPAASTGSSQVAVVAPMQWVPIESRTKNAGKLEECNEFGLPDARTSEPSQLNFRLPERSSTPEPLALVTGDKQFSSMQGEHKWSSHDEAVDNGAPDAIPRAARVRSRLQRSPEDNLLAAWSSGKSDEKSRVNGSACPSTIESVDACVNNSEFRVRTKELMDPNFQYENTDEGVDSLQICCSSKANRATEPNMRVKRQSEDPQHSGVGDRSTQTTPGICGFDRAPESSTLSSDSIESESTGTPSLSESSMMRAMELDADSDDSDVSSGTSSSEYEVEENYYSDGSSFDRSGTQYSDDDFEDPDAEVIEYADEEFVSEGDDDDNEHSRFSSRGEADKEPASDPNGSQNPTAGYGSAVDDSSRFALASRLEGPTEVQRVMWNVAQSLMLTSDP</sequence>
<dbReference type="SMART" id="SM00220">
    <property type="entry name" value="S_TKc"/>
    <property type="match status" value="1"/>
</dbReference>
<dbReference type="InterPro" id="IPR011009">
    <property type="entry name" value="Kinase-like_dom_sf"/>
</dbReference>
<dbReference type="EC" id="2.7.11.1" evidence="2"/>
<evidence type="ECO:0000313" key="13">
    <source>
        <dbReference type="EMBL" id="CAK7924768.1"/>
    </source>
</evidence>
<feature type="compositionally biased region" description="Acidic residues" evidence="11">
    <location>
        <begin position="626"/>
        <end position="654"/>
    </location>
</feature>
<feature type="compositionally biased region" description="Basic and acidic residues" evidence="11">
    <location>
        <begin position="655"/>
        <end position="670"/>
    </location>
</feature>